<dbReference type="InterPro" id="IPR002575">
    <property type="entry name" value="Aminoglycoside_PTrfase"/>
</dbReference>
<dbReference type="AlphaFoldDB" id="A0AAD0HM67"/>
<accession>A0AAD0HM67</accession>
<reference evidence="3 4" key="1">
    <citation type="submission" date="2018-02" db="EMBL/GenBank/DDBJ databases">
        <title>The complete genome of two Bacillus pumilus strains from Cuatro Cienegas, Coahuila, Mexico.</title>
        <authorList>
            <person name="Zarza E."/>
            <person name="Alcaraz L.D."/>
            <person name="Aguilar-Salinas B."/>
            <person name="Islas A."/>
            <person name="Olmedo-Alvarez G."/>
        </authorList>
    </citation>
    <scope>NUCLEOTIDE SEQUENCE [LARGE SCALE GENOMIC DNA]</scope>
    <source>
        <strain evidence="3 4">145</strain>
    </source>
</reference>
<evidence type="ECO:0000259" key="2">
    <source>
        <dbReference type="Pfam" id="PF01636"/>
    </source>
</evidence>
<keyword evidence="1" id="KW-1133">Transmembrane helix</keyword>
<dbReference type="Pfam" id="PF01636">
    <property type="entry name" value="APH"/>
    <property type="match status" value="1"/>
</dbReference>
<proteinExistence type="predicted"/>
<dbReference type="Gene3D" id="3.90.1200.10">
    <property type="match status" value="1"/>
</dbReference>
<evidence type="ECO:0000313" key="3">
    <source>
        <dbReference type="EMBL" id="AVM23867.1"/>
    </source>
</evidence>
<gene>
    <name evidence="3" type="ORF">C5695_08460</name>
</gene>
<dbReference type="InterPro" id="IPR011009">
    <property type="entry name" value="Kinase-like_dom_sf"/>
</dbReference>
<dbReference type="PANTHER" id="PTHR41283:SF1">
    <property type="entry name" value="AMINOGLYCOSIDE PHOSPHOTRANSFERASE DOMAIN-CONTAINING PROTEIN"/>
    <property type="match status" value="1"/>
</dbReference>
<dbReference type="Proteomes" id="UP000264960">
    <property type="component" value="Chromosome"/>
</dbReference>
<evidence type="ECO:0000313" key="4">
    <source>
        <dbReference type="Proteomes" id="UP000264960"/>
    </source>
</evidence>
<protein>
    <submittedName>
        <fullName evidence="3">Aminoglycoside phosphotransferase family protein</fullName>
    </submittedName>
</protein>
<sequence>MEREKLKILSPLLTQATSFEPMTSGLSGNRTYLVTTSSSEKLVLKLSNLKTYSNFKRKASVQQKFKDRGLLCSEVMEIGMNTELNCTYRIFSFIEGENARASIHLLTNEEQYEIGRRAGKELSFMHTCSAPSHIATWDERVIMKHERYVHAYQSSGVTFDQDHFVLDFIKSHVDAVKARPNQFQHDDFHLGNIIIQEGEYSGVIDFDQSDWGDPVHDFYKLSLFSRENSIPFSAGQLDYYVSTQATDDFWLLFSIYTAMSCFSSIVWTLSYDTEHVKDMVSRVERMLADHDHFHLLKPAWYSNWHHS</sequence>
<dbReference type="SUPFAM" id="SSF56112">
    <property type="entry name" value="Protein kinase-like (PK-like)"/>
    <property type="match status" value="1"/>
</dbReference>
<feature type="transmembrane region" description="Helical" evidence="1">
    <location>
        <begin position="249"/>
        <end position="269"/>
    </location>
</feature>
<keyword evidence="1" id="KW-0472">Membrane</keyword>
<dbReference type="PANTHER" id="PTHR41283">
    <property type="entry name" value="AMINOGLYCOSIDE PHOSPHOTRANSFERASE"/>
    <property type="match status" value="1"/>
</dbReference>
<dbReference type="RefSeq" id="WP_117730337.1">
    <property type="nucleotide sequence ID" value="NZ_CP027116.1"/>
</dbReference>
<evidence type="ECO:0000256" key="1">
    <source>
        <dbReference type="SAM" id="Phobius"/>
    </source>
</evidence>
<dbReference type="EMBL" id="CP027116">
    <property type="protein sequence ID" value="AVM23867.1"/>
    <property type="molecule type" value="Genomic_DNA"/>
</dbReference>
<name>A0AAD0HM67_BACPU</name>
<keyword evidence="1" id="KW-0812">Transmembrane</keyword>
<organism evidence="3 4">
    <name type="scientific">Bacillus pumilus</name>
    <name type="common">Bacillus mesentericus</name>
    <dbReference type="NCBI Taxonomy" id="1408"/>
    <lineage>
        <taxon>Bacteria</taxon>
        <taxon>Bacillati</taxon>
        <taxon>Bacillota</taxon>
        <taxon>Bacilli</taxon>
        <taxon>Bacillales</taxon>
        <taxon>Bacillaceae</taxon>
        <taxon>Bacillus</taxon>
    </lineage>
</organism>
<feature type="domain" description="Aminoglycoside phosphotransferase" evidence="2">
    <location>
        <begin position="27"/>
        <end position="241"/>
    </location>
</feature>